<evidence type="ECO:0000256" key="3">
    <source>
        <dbReference type="PROSITE-ProRule" id="PRU00339"/>
    </source>
</evidence>
<dbReference type="SUPFAM" id="SSF48452">
    <property type="entry name" value="TPR-like"/>
    <property type="match status" value="1"/>
</dbReference>
<dbReference type="InterPro" id="IPR013766">
    <property type="entry name" value="Thioredoxin_domain"/>
</dbReference>
<protein>
    <submittedName>
        <fullName evidence="6">Tetratricopetide-repeat thioredoxin-like 1 isoform 1</fullName>
    </submittedName>
</protein>
<accession>A0A2Z7BCM7</accession>
<feature type="compositionally biased region" description="Low complexity" evidence="4">
    <location>
        <begin position="110"/>
        <end position="123"/>
    </location>
</feature>
<dbReference type="PANTHER" id="PTHR46050:SF3">
    <property type="entry name" value="TPR REPEAT-CONTAINING THIOREDOXIN TTL1"/>
    <property type="match status" value="1"/>
</dbReference>
<dbReference type="SMART" id="SM00028">
    <property type="entry name" value="TPR"/>
    <property type="match status" value="5"/>
</dbReference>
<dbReference type="InterPro" id="IPR019734">
    <property type="entry name" value="TPR_rpt"/>
</dbReference>
<feature type="compositionally biased region" description="Low complexity" evidence="4">
    <location>
        <begin position="61"/>
        <end position="89"/>
    </location>
</feature>
<feature type="repeat" description="TPR" evidence="3">
    <location>
        <begin position="222"/>
        <end position="255"/>
    </location>
</feature>
<dbReference type="Pfam" id="PF13414">
    <property type="entry name" value="TPR_11"/>
    <property type="match status" value="1"/>
</dbReference>
<dbReference type="Gene3D" id="1.25.40.10">
    <property type="entry name" value="Tetratricopeptide repeat domain"/>
    <property type="match status" value="1"/>
</dbReference>
<evidence type="ECO:0000313" key="6">
    <source>
        <dbReference type="EMBL" id="KZV29697.1"/>
    </source>
</evidence>
<organism evidence="6 7">
    <name type="scientific">Dorcoceras hygrometricum</name>
    <dbReference type="NCBI Taxonomy" id="472368"/>
    <lineage>
        <taxon>Eukaryota</taxon>
        <taxon>Viridiplantae</taxon>
        <taxon>Streptophyta</taxon>
        <taxon>Embryophyta</taxon>
        <taxon>Tracheophyta</taxon>
        <taxon>Spermatophyta</taxon>
        <taxon>Magnoliopsida</taxon>
        <taxon>eudicotyledons</taxon>
        <taxon>Gunneridae</taxon>
        <taxon>Pentapetalae</taxon>
        <taxon>asterids</taxon>
        <taxon>lamiids</taxon>
        <taxon>Lamiales</taxon>
        <taxon>Gesneriaceae</taxon>
        <taxon>Didymocarpoideae</taxon>
        <taxon>Trichosporeae</taxon>
        <taxon>Loxocarpinae</taxon>
        <taxon>Dorcoceras</taxon>
    </lineage>
</organism>
<dbReference type="InterPro" id="IPR036249">
    <property type="entry name" value="Thioredoxin-like_sf"/>
</dbReference>
<keyword evidence="1" id="KW-0677">Repeat</keyword>
<evidence type="ECO:0000259" key="5">
    <source>
        <dbReference type="Pfam" id="PF00085"/>
    </source>
</evidence>
<keyword evidence="2 3" id="KW-0802">TPR repeat</keyword>
<dbReference type="OrthoDB" id="2121326at2759"/>
<dbReference type="Pfam" id="PF00515">
    <property type="entry name" value="TPR_1"/>
    <property type="match status" value="1"/>
</dbReference>
<dbReference type="FunFam" id="3.40.30.10:FF:000211">
    <property type="entry name" value="TPR repeat-containing thioredoxin TTL4"/>
    <property type="match status" value="1"/>
</dbReference>
<dbReference type="Gene3D" id="3.40.30.10">
    <property type="entry name" value="Glutaredoxin"/>
    <property type="match status" value="1"/>
</dbReference>
<dbReference type="SUPFAM" id="SSF52833">
    <property type="entry name" value="Thioredoxin-like"/>
    <property type="match status" value="1"/>
</dbReference>
<proteinExistence type="predicted"/>
<feature type="repeat" description="TPR" evidence="3">
    <location>
        <begin position="496"/>
        <end position="529"/>
    </location>
</feature>
<dbReference type="Proteomes" id="UP000250235">
    <property type="component" value="Unassembled WGS sequence"/>
</dbReference>
<dbReference type="PANTHER" id="PTHR46050">
    <property type="entry name" value="TPR REPEAT-CONTAINING THIOREDOXIN"/>
    <property type="match status" value="1"/>
</dbReference>
<dbReference type="InterPro" id="IPR044534">
    <property type="entry name" value="TTL1-4"/>
</dbReference>
<feature type="domain" description="Thioredoxin" evidence="5">
    <location>
        <begin position="601"/>
        <end position="685"/>
    </location>
</feature>
<evidence type="ECO:0000256" key="2">
    <source>
        <dbReference type="ARBA" id="ARBA00022803"/>
    </source>
</evidence>
<sequence length="696" mass="76305">MSQSKKPTSELGPEILSDRLRSSLSCGGKDNGVDVNKPDFRELDLGSPFSPFRTRAGGGRVSATSAATSTTTSSSSNSSGSVSGRMSTGPNVNIPNMADSNPKSYSGELSVVSSPSTARSSQPGHRRSHSSGSHSVAYSTGTGSVSSPVGNVVPTGNICPPGRSLKTGMVSRPTKNDVLRSGAGNYGHGSIMRGGIAPKSVADSGPIRDSGKKMGAYNSNDPEELKRMGNENYKKGQFAEALSLYEKAIAISPRNAAYHCNRAAALMGLRRLAEAVRECEEAIRLDPEYARAHHRLGSLFLSLGQVENSQKHLCLPGHQADPVELQKLQSVEKHLIKCTDFRRVGDWRSTMREVDAAIASGADASPQLFACRAESFLKLHKLDDAFLALPNISKSEIRSISQFQSKIFGMPFEAYLFSLEPKLSWHKEVRRFDSALTSIEQARQIDPQNAEISTLLDNVRLVGRARVRGNDLFKSERFTEACSAYGEGLRLDPLNPVLYCNRAACWFKLGQWKQSVDDCNQALRIQPNYTKALLRRAASNSKLEHWKEALRDYELLRKELPDDKEVAESLFHVQVALKKSRGEDVYNMKFGGEVESVSGLEQFQAEISSSGASVVHFEVSSNAQCKHISPFLDRLCVRYPSINFLKVDIEESPAIANAENVKIIPTIKIYRKGIRVKEMVCPSPEILESSVRHYST</sequence>
<dbReference type="EMBL" id="KV009357">
    <property type="protein sequence ID" value="KZV29697.1"/>
    <property type="molecule type" value="Genomic_DNA"/>
</dbReference>
<dbReference type="AlphaFoldDB" id="A0A2Z7BCM7"/>
<feature type="compositionally biased region" description="Polar residues" evidence="4">
    <location>
        <begin position="90"/>
        <end position="104"/>
    </location>
</feature>
<dbReference type="CDD" id="cd02947">
    <property type="entry name" value="TRX_family"/>
    <property type="match status" value="1"/>
</dbReference>
<dbReference type="GO" id="GO:0006950">
    <property type="term" value="P:response to stress"/>
    <property type="evidence" value="ECO:0007669"/>
    <property type="project" value="UniProtKB-ARBA"/>
</dbReference>
<name>A0A2Z7BCM7_9LAMI</name>
<feature type="compositionally biased region" description="Low complexity" evidence="4">
    <location>
        <begin position="130"/>
        <end position="156"/>
    </location>
</feature>
<gene>
    <name evidence="6" type="ORF">F511_05791</name>
</gene>
<evidence type="ECO:0000313" key="7">
    <source>
        <dbReference type="Proteomes" id="UP000250235"/>
    </source>
</evidence>
<evidence type="ECO:0000256" key="4">
    <source>
        <dbReference type="SAM" id="MobiDB-lite"/>
    </source>
</evidence>
<keyword evidence="7" id="KW-1185">Reference proteome</keyword>
<dbReference type="Pfam" id="PF00085">
    <property type="entry name" value="Thioredoxin"/>
    <property type="match status" value="1"/>
</dbReference>
<dbReference type="GO" id="GO:0005737">
    <property type="term" value="C:cytoplasm"/>
    <property type="evidence" value="ECO:0007669"/>
    <property type="project" value="TreeGrafter"/>
</dbReference>
<dbReference type="InterPro" id="IPR011990">
    <property type="entry name" value="TPR-like_helical_dom_sf"/>
</dbReference>
<feature type="region of interest" description="Disordered" evidence="4">
    <location>
        <begin position="1"/>
        <end position="222"/>
    </location>
</feature>
<evidence type="ECO:0000256" key="1">
    <source>
        <dbReference type="ARBA" id="ARBA00022737"/>
    </source>
</evidence>
<dbReference type="PROSITE" id="PS50005">
    <property type="entry name" value="TPR"/>
    <property type="match status" value="2"/>
</dbReference>
<reference evidence="6 7" key="1">
    <citation type="journal article" date="2015" name="Proc. Natl. Acad. Sci. U.S.A.">
        <title>The resurrection genome of Boea hygrometrica: A blueprint for survival of dehydration.</title>
        <authorList>
            <person name="Xiao L."/>
            <person name="Yang G."/>
            <person name="Zhang L."/>
            <person name="Yang X."/>
            <person name="Zhao S."/>
            <person name="Ji Z."/>
            <person name="Zhou Q."/>
            <person name="Hu M."/>
            <person name="Wang Y."/>
            <person name="Chen M."/>
            <person name="Xu Y."/>
            <person name="Jin H."/>
            <person name="Xiao X."/>
            <person name="Hu G."/>
            <person name="Bao F."/>
            <person name="Hu Y."/>
            <person name="Wan P."/>
            <person name="Li L."/>
            <person name="Deng X."/>
            <person name="Kuang T."/>
            <person name="Xiang C."/>
            <person name="Zhu J.K."/>
            <person name="Oliver M.J."/>
            <person name="He Y."/>
        </authorList>
    </citation>
    <scope>NUCLEOTIDE SEQUENCE [LARGE SCALE GENOMIC DNA]</scope>
    <source>
        <strain evidence="7">cv. XS01</strain>
    </source>
</reference>